<keyword evidence="4 6" id="KW-0573">Peptidoglycan synthesis</keyword>
<dbReference type="GO" id="GO:0071555">
    <property type="term" value="P:cell wall organization"/>
    <property type="evidence" value="ECO:0007669"/>
    <property type="project" value="UniProtKB-UniRule"/>
</dbReference>
<evidence type="ECO:0000256" key="3">
    <source>
        <dbReference type="ARBA" id="ARBA00022960"/>
    </source>
</evidence>
<evidence type="ECO:0000313" key="9">
    <source>
        <dbReference type="Proteomes" id="UP001169242"/>
    </source>
</evidence>
<evidence type="ECO:0000313" key="8">
    <source>
        <dbReference type="EMBL" id="MDA3732411.1"/>
    </source>
</evidence>
<dbReference type="Proteomes" id="UP001169242">
    <property type="component" value="Unassembled WGS sequence"/>
</dbReference>
<evidence type="ECO:0000256" key="1">
    <source>
        <dbReference type="ARBA" id="ARBA00004752"/>
    </source>
</evidence>
<feature type="domain" description="L,D-TPase catalytic" evidence="7">
    <location>
        <begin position="499"/>
        <end position="622"/>
    </location>
</feature>
<dbReference type="InterPro" id="IPR038063">
    <property type="entry name" value="Transpep_catalytic_dom"/>
</dbReference>
<sequence>MNYRKFMLWSLTGTLMIQPIQWVYGENIQNVVVQTIEDTHQNQIDDSFEGVTQDPSIENSEEIKEVIQPSNEWPMTFEYVGQDVRWQPYITRLDTMKGEQSFLTPPLFAQMICYRLNLSPIKIEQSNGYIERLKYEGLWINDLEKLETVSNVVYESVMELVAQFNRSKMTHPFLKEVPAGFIKKSSLQAYDKNGIYTLYTLGDVNYICLSDLRTMGFNISEQEGVLKLEYEYLGQQVGEPENKSKALTTQIAKYNGQKVYIGNVLTYSLKMGDEVLVPLRSTGEYFDLVVQENKCTLVPNGIYRSEGVSLAPNKITNTATLPVNVEIISVFWNGKNFIEESLKIEDLQPGETYPLIEELYGLDEKVIHTSTMVKAIQREKLNLTIPYKSYGQHITNVMSNYVKNQNSDVNTFVSQLFPATQIIGTMKYATNGFEKGEKVVVWAAEDGQSYHLIKNGKKITVPWSSVSIPASPKACKEQVPTEVIEAYFNSLSKISSSPYYIWTDLYRQTTYVFKKQSGEWKLIRRMATSSGLNKTPTPTGEFKVSAYVPAFGMNKGYRCKNALLLFGDYLYHSVLYDVEGKYIISGMESLGERASHGCLRLSPEDSKWLYETMPLGTSVWIN</sequence>
<evidence type="ECO:0000259" key="7">
    <source>
        <dbReference type="PROSITE" id="PS52029"/>
    </source>
</evidence>
<dbReference type="GO" id="GO:0005576">
    <property type="term" value="C:extracellular region"/>
    <property type="evidence" value="ECO:0007669"/>
    <property type="project" value="TreeGrafter"/>
</dbReference>
<dbReference type="PROSITE" id="PS52029">
    <property type="entry name" value="LD_TPASE"/>
    <property type="match status" value="1"/>
</dbReference>
<dbReference type="InterPro" id="IPR050979">
    <property type="entry name" value="LD-transpeptidase"/>
</dbReference>
<evidence type="ECO:0000256" key="4">
    <source>
        <dbReference type="ARBA" id="ARBA00022984"/>
    </source>
</evidence>
<evidence type="ECO:0000256" key="5">
    <source>
        <dbReference type="ARBA" id="ARBA00023316"/>
    </source>
</evidence>
<dbReference type="GO" id="GO:0016740">
    <property type="term" value="F:transferase activity"/>
    <property type="evidence" value="ECO:0007669"/>
    <property type="project" value="UniProtKB-KW"/>
</dbReference>
<dbReference type="GO" id="GO:0071972">
    <property type="term" value="F:peptidoglycan L,D-transpeptidase activity"/>
    <property type="evidence" value="ECO:0007669"/>
    <property type="project" value="TreeGrafter"/>
</dbReference>
<gene>
    <name evidence="8" type="ORF">PBV87_13020</name>
</gene>
<protein>
    <submittedName>
        <fullName evidence="8">L,D-transpeptidase</fullName>
    </submittedName>
</protein>
<name>A0AA42DPE6_9FIRM</name>
<reference evidence="8" key="1">
    <citation type="journal article" date="2023" name="Int. J. Syst. Evol. Microbiol.">
        <title>&lt;i&gt;Holtiella tumoricola&lt;/i&gt; gen. nov. sp. nov., isolated from a human clinical sample.</title>
        <authorList>
            <person name="Allen-Vercoe E."/>
            <person name="Daigneault M.C."/>
            <person name="Vancuren S.J."/>
            <person name="Cochrane K."/>
            <person name="O'Neal L.L."/>
            <person name="Sankaranarayanan K."/>
            <person name="Lawson P.A."/>
        </authorList>
    </citation>
    <scope>NUCLEOTIDE SEQUENCE</scope>
    <source>
        <strain evidence="8">CC70A</strain>
    </source>
</reference>
<dbReference type="PANTHER" id="PTHR30582">
    <property type="entry name" value="L,D-TRANSPEPTIDASE"/>
    <property type="match status" value="1"/>
</dbReference>
<dbReference type="PANTHER" id="PTHR30582:SF2">
    <property type="entry name" value="L,D-TRANSPEPTIDASE YCIB-RELATED"/>
    <property type="match status" value="1"/>
</dbReference>
<feature type="active site" description="Proton donor/acceptor" evidence="6">
    <location>
        <position position="572"/>
    </location>
</feature>
<dbReference type="AlphaFoldDB" id="A0AA42DPE6"/>
<organism evidence="8 9">
    <name type="scientific">Holtiella tumoricola</name>
    <dbReference type="NCBI Taxonomy" id="3018743"/>
    <lineage>
        <taxon>Bacteria</taxon>
        <taxon>Bacillati</taxon>
        <taxon>Bacillota</taxon>
        <taxon>Clostridia</taxon>
        <taxon>Lachnospirales</taxon>
        <taxon>Cellulosilyticaceae</taxon>
        <taxon>Holtiella</taxon>
    </lineage>
</organism>
<keyword evidence="9" id="KW-1185">Reference proteome</keyword>
<keyword evidence="5 6" id="KW-0961">Cell wall biogenesis/degradation</keyword>
<dbReference type="GO" id="GO:0018104">
    <property type="term" value="P:peptidoglycan-protein cross-linking"/>
    <property type="evidence" value="ECO:0007669"/>
    <property type="project" value="TreeGrafter"/>
</dbReference>
<evidence type="ECO:0000256" key="2">
    <source>
        <dbReference type="ARBA" id="ARBA00022679"/>
    </source>
</evidence>
<dbReference type="Gene3D" id="2.40.440.10">
    <property type="entry name" value="L,D-transpeptidase catalytic domain-like"/>
    <property type="match status" value="1"/>
</dbReference>
<dbReference type="SUPFAM" id="SSF141523">
    <property type="entry name" value="L,D-transpeptidase catalytic domain-like"/>
    <property type="match status" value="1"/>
</dbReference>
<comment type="caution">
    <text evidence="8">The sequence shown here is derived from an EMBL/GenBank/DDBJ whole genome shotgun (WGS) entry which is preliminary data.</text>
</comment>
<keyword evidence="2" id="KW-0808">Transferase</keyword>
<dbReference type="InterPro" id="IPR005490">
    <property type="entry name" value="LD_TPept_cat_dom"/>
</dbReference>
<keyword evidence="3 6" id="KW-0133">Cell shape</keyword>
<accession>A0AA42DPE6</accession>
<comment type="pathway">
    <text evidence="1 6">Cell wall biogenesis; peptidoglycan biosynthesis.</text>
</comment>
<feature type="active site" description="Nucleophile" evidence="6">
    <location>
        <position position="598"/>
    </location>
</feature>
<evidence type="ECO:0000256" key="6">
    <source>
        <dbReference type="PROSITE-ProRule" id="PRU01373"/>
    </source>
</evidence>
<dbReference type="RefSeq" id="WP_271012576.1">
    <property type="nucleotide sequence ID" value="NZ_JAQIFT010000048.1"/>
</dbReference>
<dbReference type="GO" id="GO:0008360">
    <property type="term" value="P:regulation of cell shape"/>
    <property type="evidence" value="ECO:0007669"/>
    <property type="project" value="UniProtKB-UniRule"/>
</dbReference>
<dbReference type="EMBL" id="JAQIFT010000048">
    <property type="protein sequence ID" value="MDA3732411.1"/>
    <property type="molecule type" value="Genomic_DNA"/>
</dbReference>
<dbReference type="Pfam" id="PF03734">
    <property type="entry name" value="YkuD"/>
    <property type="match status" value="1"/>
</dbReference>
<dbReference type="CDD" id="cd16913">
    <property type="entry name" value="YkuD_like"/>
    <property type="match status" value="1"/>
</dbReference>
<proteinExistence type="predicted"/>